<comment type="caution">
    <text evidence="1">The sequence shown here is derived from an EMBL/GenBank/DDBJ whole genome shotgun (WGS) entry which is preliminary data.</text>
</comment>
<accession>A0AC61QSV2</accession>
<gene>
    <name evidence="1" type="ORF">E5358_03720</name>
</gene>
<protein>
    <submittedName>
        <fullName evidence="1">Uncharacterized protein</fullName>
    </submittedName>
</protein>
<name>A0AC61QSV2_9BACT</name>
<evidence type="ECO:0000313" key="2">
    <source>
        <dbReference type="Proteomes" id="UP000308886"/>
    </source>
</evidence>
<sequence>MDKKNVEKAFKRYIAQLLGIAIVLCLIAEALMALDVVGDIMMPLTVSLVFMLVVGIVISFIWKKVAISSPDSLTTFFTAVSGFRMLIALVTLLGCYIAVGRDNMDKYVIVFMVFYFASLAHHSMFFAHINNKK</sequence>
<evidence type="ECO:0000313" key="1">
    <source>
        <dbReference type="EMBL" id="TGX83420.1"/>
    </source>
</evidence>
<dbReference type="Proteomes" id="UP000308886">
    <property type="component" value="Unassembled WGS sequence"/>
</dbReference>
<dbReference type="EMBL" id="SRZC01000004">
    <property type="protein sequence ID" value="TGX83420.1"/>
    <property type="molecule type" value="Genomic_DNA"/>
</dbReference>
<proteinExistence type="predicted"/>
<keyword evidence="2" id="KW-1185">Reference proteome</keyword>
<reference evidence="1" key="1">
    <citation type="submission" date="2019-04" db="EMBL/GenBank/DDBJ databases">
        <title>Microbes associate with the intestines of laboratory mice.</title>
        <authorList>
            <person name="Navarre W."/>
            <person name="Wong E."/>
            <person name="Huang K."/>
            <person name="Tropini C."/>
            <person name="Ng K."/>
            <person name="Yu B."/>
        </authorList>
    </citation>
    <scope>NUCLEOTIDE SEQUENCE</scope>
    <source>
        <strain evidence="1">NM73_A23</strain>
    </source>
</reference>
<organism evidence="1 2">
    <name type="scientific">Palleniella muris</name>
    <dbReference type="NCBI Taxonomy" id="3038145"/>
    <lineage>
        <taxon>Bacteria</taxon>
        <taxon>Pseudomonadati</taxon>
        <taxon>Bacteroidota</taxon>
        <taxon>Bacteroidia</taxon>
        <taxon>Bacteroidales</taxon>
        <taxon>Prevotellaceae</taxon>
        <taxon>Palleniella</taxon>
    </lineage>
</organism>